<feature type="domain" description="Aminopeptidase P N-terminal" evidence="7">
    <location>
        <begin position="111"/>
        <end position="248"/>
    </location>
</feature>
<dbReference type="EMBL" id="PKSL01000026">
    <property type="protein sequence ID" value="POW13234.1"/>
    <property type="molecule type" value="Genomic_DNA"/>
</dbReference>
<dbReference type="Pfam" id="PF00557">
    <property type="entry name" value="Peptidase_M24"/>
    <property type="match status" value="1"/>
</dbReference>
<reference evidence="8" key="1">
    <citation type="submission" date="2017-12" db="EMBL/GenBank/DDBJ databases">
        <title>Gene loss provides genomic basis for host adaptation in cereal stripe rust fungi.</title>
        <authorList>
            <person name="Xia C."/>
        </authorList>
    </citation>
    <scope>NUCLEOTIDE SEQUENCE [LARGE SCALE GENOMIC DNA]</scope>
    <source>
        <strain evidence="8">93-210</strain>
    </source>
</reference>
<dbReference type="GO" id="GO:0070006">
    <property type="term" value="F:metalloaminopeptidase activity"/>
    <property type="evidence" value="ECO:0007669"/>
    <property type="project" value="InterPro"/>
</dbReference>
<name>A0A2S4VUN3_9BASI</name>
<dbReference type="SMART" id="SM01011">
    <property type="entry name" value="AMP_N"/>
    <property type="match status" value="1"/>
</dbReference>
<evidence type="ECO:0000259" key="7">
    <source>
        <dbReference type="SMART" id="SM01011"/>
    </source>
</evidence>
<dbReference type="VEuPathDB" id="FungiDB:PSTT_03944"/>
<dbReference type="InterPro" id="IPR036005">
    <property type="entry name" value="Creatinase/aminopeptidase-like"/>
</dbReference>
<dbReference type="GO" id="GO:0030145">
    <property type="term" value="F:manganese ion binding"/>
    <property type="evidence" value="ECO:0007669"/>
    <property type="project" value="InterPro"/>
</dbReference>
<gene>
    <name evidence="8" type="ORF">PSTT_03944</name>
</gene>
<evidence type="ECO:0000256" key="5">
    <source>
        <dbReference type="ARBA" id="ARBA00023211"/>
    </source>
</evidence>
<dbReference type="PANTHER" id="PTHR43226:SF4">
    <property type="entry name" value="XAA-PRO AMINOPEPTIDASE 3"/>
    <property type="match status" value="1"/>
</dbReference>
<keyword evidence="9" id="KW-1185">Reference proteome</keyword>
<keyword evidence="5" id="KW-0464">Manganese</keyword>
<dbReference type="InterPro" id="IPR029149">
    <property type="entry name" value="Creatin/AminoP/Spt16_N"/>
</dbReference>
<sequence length="606" mass="67744">GSDCGWLSGRTGLPALGPDRPPRGSTEIQLFLWIKFMKMLMGSRSKQGMKLVLAGLDQQWRQPSSSSYRNSTRKRLYSHRSTKSYDGQFFGQPLPITHPHLLGPDELTIGIPRIEYAQRRAKLMQSLPDGSAVIIAGARTKWMAHHVFYPFRQSSDFWYLTGFQEPDSCLLLEKENSTKAGYTMTMFVRPKDPSQEMWEGARSGVDGVTEWFGADQTFDISELARRLKPILTKSTKAPVYLDLPSDIELPPIPPRRSTVPLIDFFSKNDSQTGNLVDFLSSPFTESFLPHSRSDLDSCLTVLSTTRSVNRYGQSNENSKYRPIRSLQAKLDPIKMIKSDSELKLLRIAGDISAHGFKAAMRLAAESDPEKPGSEHELVQVFEAACHQASPGVGARMGYVPVCAAGQAALTIHYTFNDRALKPNNQLVLFDAGFEYAGYVADITRTFPVGNHGKFNSAQKDLYELVKNVEKELILQCRQNSGHSLSSLHRTSCQLLKNGLESLGFNLNHPDALNRLYPHYIGHPVGTDLHDTPSWNRSHRLQAGSVITIEPGIYVPDEDHYPKHFRGIGIRVEDMVHIREDDQVILSCNTPKEVLDVQACASGLLDT</sequence>
<accession>A0A2S4VUN3</accession>
<comment type="similarity">
    <text evidence="2">Belongs to the peptidase M24B family.</text>
</comment>
<dbReference type="InterPro" id="IPR007865">
    <property type="entry name" value="Aminopep_P_N"/>
</dbReference>
<evidence type="ECO:0000256" key="6">
    <source>
        <dbReference type="SAM" id="MobiDB-lite"/>
    </source>
</evidence>
<dbReference type="Gene3D" id="3.40.350.10">
    <property type="entry name" value="Creatinase/prolidase N-terminal domain"/>
    <property type="match status" value="1"/>
</dbReference>
<dbReference type="InterPro" id="IPR000994">
    <property type="entry name" value="Pept_M24"/>
</dbReference>
<dbReference type="Pfam" id="PF05195">
    <property type="entry name" value="AMP_N"/>
    <property type="match status" value="1"/>
</dbReference>
<evidence type="ECO:0000313" key="8">
    <source>
        <dbReference type="EMBL" id="POW13234.1"/>
    </source>
</evidence>
<dbReference type="Proteomes" id="UP000239156">
    <property type="component" value="Unassembled WGS sequence"/>
</dbReference>
<keyword evidence="3" id="KW-0479">Metal-binding</keyword>
<dbReference type="Gene3D" id="3.90.230.10">
    <property type="entry name" value="Creatinase/methionine aminopeptidase superfamily"/>
    <property type="match status" value="1"/>
</dbReference>
<dbReference type="GO" id="GO:0005739">
    <property type="term" value="C:mitochondrion"/>
    <property type="evidence" value="ECO:0007669"/>
    <property type="project" value="TreeGrafter"/>
</dbReference>
<evidence type="ECO:0000256" key="3">
    <source>
        <dbReference type="ARBA" id="ARBA00022723"/>
    </source>
</evidence>
<feature type="region of interest" description="Disordered" evidence="6">
    <location>
        <begin position="1"/>
        <end position="21"/>
    </location>
</feature>
<evidence type="ECO:0000256" key="2">
    <source>
        <dbReference type="ARBA" id="ARBA00008766"/>
    </source>
</evidence>
<dbReference type="SUPFAM" id="SSF53092">
    <property type="entry name" value="Creatinase/prolidase N-terminal domain"/>
    <property type="match status" value="1"/>
</dbReference>
<dbReference type="GO" id="GO:0006508">
    <property type="term" value="P:proteolysis"/>
    <property type="evidence" value="ECO:0007669"/>
    <property type="project" value="TreeGrafter"/>
</dbReference>
<comment type="cofactor">
    <cofactor evidence="1">
        <name>Mn(2+)</name>
        <dbReference type="ChEBI" id="CHEBI:29035"/>
    </cofactor>
</comment>
<protein>
    <recommendedName>
        <fullName evidence="7">Aminopeptidase P N-terminal domain-containing protein</fullName>
    </recommendedName>
</protein>
<evidence type="ECO:0000256" key="4">
    <source>
        <dbReference type="ARBA" id="ARBA00022801"/>
    </source>
</evidence>
<feature type="non-terminal residue" evidence="8">
    <location>
        <position position="606"/>
    </location>
</feature>
<feature type="non-terminal residue" evidence="8">
    <location>
        <position position="1"/>
    </location>
</feature>
<dbReference type="PANTHER" id="PTHR43226">
    <property type="entry name" value="XAA-PRO AMINOPEPTIDASE 3"/>
    <property type="match status" value="1"/>
</dbReference>
<dbReference type="InterPro" id="IPR052433">
    <property type="entry name" value="X-Pro_dipept-like"/>
</dbReference>
<dbReference type="VEuPathDB" id="FungiDB:PSHT_10506"/>
<dbReference type="SUPFAM" id="SSF55920">
    <property type="entry name" value="Creatinase/aminopeptidase"/>
    <property type="match status" value="1"/>
</dbReference>
<evidence type="ECO:0000313" key="9">
    <source>
        <dbReference type="Proteomes" id="UP000239156"/>
    </source>
</evidence>
<evidence type="ECO:0000256" key="1">
    <source>
        <dbReference type="ARBA" id="ARBA00001936"/>
    </source>
</evidence>
<proteinExistence type="inferred from homology"/>
<keyword evidence="4" id="KW-0378">Hydrolase</keyword>
<organism evidence="8 9">
    <name type="scientific">Puccinia striiformis</name>
    <dbReference type="NCBI Taxonomy" id="27350"/>
    <lineage>
        <taxon>Eukaryota</taxon>
        <taxon>Fungi</taxon>
        <taxon>Dikarya</taxon>
        <taxon>Basidiomycota</taxon>
        <taxon>Pucciniomycotina</taxon>
        <taxon>Pucciniomycetes</taxon>
        <taxon>Pucciniales</taxon>
        <taxon>Pucciniaceae</taxon>
        <taxon>Puccinia</taxon>
    </lineage>
</organism>
<comment type="caution">
    <text evidence="8">The sequence shown here is derived from an EMBL/GenBank/DDBJ whole genome shotgun (WGS) entry which is preliminary data.</text>
</comment>
<dbReference type="AlphaFoldDB" id="A0A2S4VUN3"/>